<proteinExistence type="predicted"/>
<name>A0A318TBC3_9RHOB</name>
<dbReference type="PROSITE" id="PS51724">
    <property type="entry name" value="SPOR"/>
    <property type="match status" value="1"/>
</dbReference>
<feature type="compositionally biased region" description="Pro residues" evidence="1">
    <location>
        <begin position="176"/>
        <end position="191"/>
    </location>
</feature>
<evidence type="ECO:0000259" key="3">
    <source>
        <dbReference type="PROSITE" id="PS51724"/>
    </source>
</evidence>
<organism evidence="4 5">
    <name type="scientific">Pseudoroseicyclus aestuarii</name>
    <dbReference type="NCBI Taxonomy" id="1795041"/>
    <lineage>
        <taxon>Bacteria</taxon>
        <taxon>Pseudomonadati</taxon>
        <taxon>Pseudomonadota</taxon>
        <taxon>Alphaproteobacteria</taxon>
        <taxon>Rhodobacterales</taxon>
        <taxon>Paracoccaceae</taxon>
        <taxon>Pseudoroseicyclus</taxon>
    </lineage>
</organism>
<dbReference type="Pfam" id="PF05036">
    <property type="entry name" value="SPOR"/>
    <property type="match status" value="1"/>
</dbReference>
<dbReference type="RefSeq" id="WP_181418534.1">
    <property type="nucleotide sequence ID" value="NZ_QJTE01000001.1"/>
</dbReference>
<comment type="caution">
    <text evidence="4">The sequence shown here is derived from an EMBL/GenBank/DDBJ whole genome shotgun (WGS) entry which is preliminary data.</text>
</comment>
<evidence type="ECO:0000313" key="5">
    <source>
        <dbReference type="Proteomes" id="UP000248311"/>
    </source>
</evidence>
<feature type="signal peptide" evidence="2">
    <location>
        <begin position="1"/>
        <end position="33"/>
    </location>
</feature>
<accession>A0A318TBC3</accession>
<dbReference type="GO" id="GO:0042834">
    <property type="term" value="F:peptidoglycan binding"/>
    <property type="evidence" value="ECO:0007669"/>
    <property type="project" value="InterPro"/>
</dbReference>
<dbReference type="InterPro" id="IPR007730">
    <property type="entry name" value="SPOR-like_dom"/>
</dbReference>
<feature type="compositionally biased region" description="Low complexity" evidence="1">
    <location>
        <begin position="158"/>
        <end position="175"/>
    </location>
</feature>
<evidence type="ECO:0000256" key="2">
    <source>
        <dbReference type="SAM" id="SignalP"/>
    </source>
</evidence>
<dbReference type="SUPFAM" id="SSF110997">
    <property type="entry name" value="Sporulation related repeat"/>
    <property type="match status" value="1"/>
</dbReference>
<dbReference type="AlphaFoldDB" id="A0A318TBC3"/>
<feature type="region of interest" description="Disordered" evidence="1">
    <location>
        <begin position="97"/>
        <end position="229"/>
    </location>
</feature>
<reference evidence="4 5" key="1">
    <citation type="submission" date="2018-06" db="EMBL/GenBank/DDBJ databases">
        <title>Genomic Encyclopedia of Type Strains, Phase III (KMG-III): the genomes of soil and plant-associated and newly described type strains.</title>
        <authorList>
            <person name="Whitman W."/>
        </authorList>
    </citation>
    <scope>NUCLEOTIDE SEQUENCE [LARGE SCALE GENOMIC DNA]</scope>
    <source>
        <strain evidence="4 5">CECT 9025</strain>
    </source>
</reference>
<keyword evidence="2" id="KW-0732">Signal</keyword>
<feature type="domain" description="SPOR" evidence="3">
    <location>
        <begin position="308"/>
        <end position="382"/>
    </location>
</feature>
<dbReference type="EMBL" id="QJTE01000001">
    <property type="protein sequence ID" value="PYE85628.1"/>
    <property type="molecule type" value="Genomic_DNA"/>
</dbReference>
<protein>
    <submittedName>
        <fullName evidence="4">Sporulation related protein</fullName>
    </submittedName>
</protein>
<feature type="chain" id="PRO_5016357296" evidence="2">
    <location>
        <begin position="34"/>
        <end position="382"/>
    </location>
</feature>
<evidence type="ECO:0000313" key="4">
    <source>
        <dbReference type="EMBL" id="PYE85628.1"/>
    </source>
</evidence>
<sequence length="382" mass="38847">MHRDPSAPTAGRVLSGASLCLLLSLGAAPVARAQASGPAEIPPESYSGTQFIDSRGCAYVRAGIDGATDWVPRMSRDRDPLCGFQPTPIEAPVEAAEPMTAPDAQGAPPPDRQAAAADPAEGGPSDPVQEAAPAPALNPSPEPRVTAEAGPAAPPPARAAAPRTASPEAGRTARVSPPPQPRAAAPAPGPRAPLTREAFCTGRSGPQPGYVGSRSGQVIDCGPEASQNPEAAPALTLEAFCTGRNGPQPGYVGSRSGRVIDCGPSPAGPAPQAPPRGYRAAWDDGRVNPARGIEGPARAAAAETRPQEPQQAGRYVQIGTYGVPANASHAAARLRDMGLPVTMGRLGTRYDVVLAGPFTQAEALHRALSAARAAGYGDAFIR</sequence>
<dbReference type="InterPro" id="IPR036680">
    <property type="entry name" value="SPOR-like_sf"/>
</dbReference>
<feature type="compositionally biased region" description="Low complexity" evidence="1">
    <location>
        <begin position="101"/>
        <end position="127"/>
    </location>
</feature>
<dbReference type="Gene3D" id="3.30.70.1070">
    <property type="entry name" value="Sporulation related repeat"/>
    <property type="match status" value="1"/>
</dbReference>
<dbReference type="Proteomes" id="UP000248311">
    <property type="component" value="Unassembled WGS sequence"/>
</dbReference>
<gene>
    <name evidence="4" type="ORF">DFP88_101296</name>
</gene>
<evidence type="ECO:0000256" key="1">
    <source>
        <dbReference type="SAM" id="MobiDB-lite"/>
    </source>
</evidence>
<keyword evidence="5" id="KW-1185">Reference proteome</keyword>